<evidence type="ECO:0000313" key="3">
    <source>
        <dbReference type="Proteomes" id="UP000054870"/>
    </source>
</evidence>
<comment type="caution">
    <text evidence="2">The sequence shown here is derived from an EMBL/GenBank/DDBJ whole genome shotgun (WGS) entry which is preliminary data.</text>
</comment>
<dbReference type="RefSeq" id="WP_061128543.1">
    <property type="nucleotide sequence ID" value="NZ_FCOF02000082.1"/>
</dbReference>
<feature type="domain" description="Protein-arginine deiminase C-terminal" evidence="1">
    <location>
        <begin position="417"/>
        <end position="544"/>
    </location>
</feature>
<dbReference type="SUPFAM" id="SSF55909">
    <property type="entry name" value="Pentein"/>
    <property type="match status" value="2"/>
</dbReference>
<sequence>MDAALTLVKGTPRRMLPNINAQRRTLPSSVDVDLADPAKAVVLDAEVPVRRLLDPQLYELRLTVSTAERAAHPMLQATVNGLGTLITLIDQSGRPQPSGVIDIAAAFAVSTKLPADQLVFFLEARTFESSPLLRGRAIADLHVSFTDGNTKVQDVTLKGSAASLVLTGDLDAPTRLYIADTDDNQPSVLDITSAMAGSGVPLVKVPAVVCNGDTWLQDQFQVAMTFDDQFEQMGVIVHLPRMRSNSRPSDATSNLAIFADKHFPSVNVGVMKDFWTSKLSVTASTSAGAPTQLQLTLRDTNPILTAMTRVSVLWSELASVLQALQASPAAPSRAPEFYTRRKSLASNLNVLRTRSIADARLRAMRDAAANALQAKLAAVDQLMPLVGTKVRITINGTAFELDEPQINKLASTVFDLHSSTNYGGNIEVSPRTRSAPFGKVVVGSVASEDLRFLLDRLDRQTFSQPTVEFDTSWLGVGHVDEIVGFVPSNLSNTGPFCIVRGSPTLGLTLLDAVKKARDAGVLVTRLFRGRKWAHEETAADVQSLLPPNAYLFLVGRFGKYDLHDFDTVPTTIPPPPSAYFDDRRFLILIRQNMAPRAYSASMIVDEVLEICRETNRTIDDVFLGSKRQSAKLADYPLMKGFTDKEFSQITDAGLDTVFSQEFDGVPVVPLPMIFDRVDSFLTEQTMALIPGLVNLQQLGHLVMLPKPYGPRMRPAAAVDLLKAFLLGLDSATLPTALRDAALKNLTVGGLHRRGLDVTTHWTKAWVYSIEFDPTALNKSGWSNAPETLTTIADLFRDGFDEFKNPARDYAKDDSPLNAPADKQYRTDIQKVKDRIKNANPSNFDSRDYPASSKWIKISIPENTVDVFEAFTQFILEGLGLTVKFVDSWFYHTHAGGIHCATNVMRTMDAATLKTAVAQSLANQPGSTGGGSS</sequence>
<proteinExistence type="predicted"/>
<accession>A0A158DMZ8</accession>
<protein>
    <submittedName>
        <fullName evidence="2">Protein-arginine deiminase (PAD)</fullName>
    </submittedName>
</protein>
<evidence type="ECO:0000313" key="2">
    <source>
        <dbReference type="EMBL" id="SAK95853.1"/>
    </source>
</evidence>
<evidence type="ECO:0000259" key="1">
    <source>
        <dbReference type="Pfam" id="PF03068"/>
    </source>
</evidence>
<dbReference type="GO" id="GO:0005737">
    <property type="term" value="C:cytoplasm"/>
    <property type="evidence" value="ECO:0007669"/>
    <property type="project" value="InterPro"/>
</dbReference>
<dbReference type="PANTHER" id="PTHR10837:SF8">
    <property type="entry name" value="PROTEIN-ARGININE DEIMINASE"/>
    <property type="match status" value="1"/>
</dbReference>
<dbReference type="GO" id="GO:0004668">
    <property type="term" value="F:protein-arginine deiminase activity"/>
    <property type="evidence" value="ECO:0007669"/>
    <property type="project" value="InterPro"/>
</dbReference>
<dbReference type="Proteomes" id="UP000054870">
    <property type="component" value="Unassembled WGS sequence"/>
</dbReference>
<dbReference type="Gene3D" id="3.75.10.10">
    <property type="entry name" value="L-arginine/glycine Amidinotransferase, Chain A"/>
    <property type="match status" value="3"/>
</dbReference>
<dbReference type="AlphaFoldDB" id="A0A158DMZ8"/>
<name>A0A158DMZ8_9BURK</name>
<keyword evidence="3" id="KW-1185">Reference proteome</keyword>
<organism evidence="2 3">
    <name type="scientific">Caballeronia catudaia</name>
    <dbReference type="NCBI Taxonomy" id="1777136"/>
    <lineage>
        <taxon>Bacteria</taxon>
        <taxon>Pseudomonadati</taxon>
        <taxon>Pseudomonadota</taxon>
        <taxon>Betaproteobacteria</taxon>
        <taxon>Burkholderiales</taxon>
        <taxon>Burkholderiaceae</taxon>
        <taxon>Caballeronia</taxon>
    </lineage>
</organism>
<gene>
    <name evidence="2" type="ORF">AWB75_06959</name>
</gene>
<dbReference type="Pfam" id="PF03068">
    <property type="entry name" value="PAD"/>
    <property type="match status" value="2"/>
</dbReference>
<dbReference type="GO" id="GO:0005509">
    <property type="term" value="F:calcium ion binding"/>
    <property type="evidence" value="ECO:0007669"/>
    <property type="project" value="InterPro"/>
</dbReference>
<reference evidence="2" key="1">
    <citation type="submission" date="2016-01" db="EMBL/GenBank/DDBJ databases">
        <authorList>
            <person name="Peeters C."/>
        </authorList>
    </citation>
    <scope>NUCLEOTIDE SEQUENCE [LARGE SCALE GENOMIC DNA]</scope>
    <source>
        <strain evidence="2">LMG 29318</strain>
    </source>
</reference>
<feature type="domain" description="Protein-arginine deiminase C-terminal" evidence="1">
    <location>
        <begin position="862"/>
        <end position="907"/>
    </location>
</feature>
<dbReference type="PANTHER" id="PTHR10837">
    <property type="entry name" value="PEPTIDYLARGININE DEIMINASE"/>
    <property type="match status" value="1"/>
</dbReference>
<dbReference type="InterPro" id="IPR004303">
    <property type="entry name" value="PAD"/>
</dbReference>
<dbReference type="InterPro" id="IPR013530">
    <property type="entry name" value="PAD_C"/>
</dbReference>
<dbReference type="EMBL" id="FCOF02000082">
    <property type="protein sequence ID" value="SAK95853.1"/>
    <property type="molecule type" value="Genomic_DNA"/>
</dbReference>
<dbReference type="OrthoDB" id="249764at2"/>